<keyword evidence="4" id="KW-0472">Membrane</keyword>
<feature type="transmembrane region" description="Helical" evidence="4">
    <location>
        <begin position="47"/>
        <end position="66"/>
    </location>
</feature>
<dbReference type="SUPFAM" id="SSF55874">
    <property type="entry name" value="ATPase domain of HSP90 chaperone/DNA topoisomerase II/histidine kinase"/>
    <property type="match status" value="1"/>
</dbReference>
<dbReference type="GO" id="GO:0016301">
    <property type="term" value="F:kinase activity"/>
    <property type="evidence" value="ECO:0007669"/>
    <property type="project" value="UniProtKB-KW"/>
</dbReference>
<dbReference type="Gene3D" id="1.20.5.1930">
    <property type="match status" value="1"/>
</dbReference>
<feature type="transmembrane region" description="Helical" evidence="4">
    <location>
        <begin position="20"/>
        <end position="38"/>
    </location>
</feature>
<keyword evidence="4" id="KW-0812">Transmembrane</keyword>
<dbReference type="Pfam" id="PF07730">
    <property type="entry name" value="HisKA_3"/>
    <property type="match status" value="1"/>
</dbReference>
<dbReference type="PANTHER" id="PTHR24421">
    <property type="entry name" value="NITRATE/NITRITE SENSOR PROTEIN NARX-RELATED"/>
    <property type="match status" value="1"/>
</dbReference>
<organism evidence="6 7">
    <name type="scientific">Lacimicrobium alkaliphilum</name>
    <dbReference type="NCBI Taxonomy" id="1526571"/>
    <lineage>
        <taxon>Bacteria</taxon>
        <taxon>Pseudomonadati</taxon>
        <taxon>Pseudomonadota</taxon>
        <taxon>Gammaproteobacteria</taxon>
        <taxon>Alteromonadales</taxon>
        <taxon>Alteromonadaceae</taxon>
        <taxon>Lacimicrobium</taxon>
    </lineage>
</organism>
<keyword evidence="3" id="KW-0902">Two-component regulatory system</keyword>
<evidence type="ECO:0000256" key="3">
    <source>
        <dbReference type="ARBA" id="ARBA00023012"/>
    </source>
</evidence>
<keyword evidence="4" id="KW-1133">Transmembrane helix</keyword>
<keyword evidence="1" id="KW-0808">Transferase</keyword>
<feature type="transmembrane region" description="Helical" evidence="4">
    <location>
        <begin position="145"/>
        <end position="164"/>
    </location>
</feature>
<dbReference type="RefSeq" id="WP_099033492.1">
    <property type="nucleotide sequence ID" value="NZ_BMGJ01000001.1"/>
</dbReference>
<dbReference type="InterPro" id="IPR050482">
    <property type="entry name" value="Sensor_HK_TwoCompSys"/>
</dbReference>
<keyword evidence="2 6" id="KW-0418">Kinase</keyword>
<dbReference type="CDD" id="cd16917">
    <property type="entry name" value="HATPase_UhpB-NarQ-NarX-like"/>
    <property type="match status" value="1"/>
</dbReference>
<dbReference type="InterPro" id="IPR011712">
    <property type="entry name" value="Sig_transdc_His_kin_sub3_dim/P"/>
</dbReference>
<evidence type="ECO:0000259" key="5">
    <source>
        <dbReference type="Pfam" id="PF07730"/>
    </source>
</evidence>
<dbReference type="Gene3D" id="3.30.565.10">
    <property type="entry name" value="Histidine kinase-like ATPase, C-terminal domain"/>
    <property type="match status" value="1"/>
</dbReference>
<evidence type="ECO:0000256" key="2">
    <source>
        <dbReference type="ARBA" id="ARBA00022777"/>
    </source>
</evidence>
<evidence type="ECO:0000256" key="1">
    <source>
        <dbReference type="ARBA" id="ARBA00022679"/>
    </source>
</evidence>
<dbReference type="Proteomes" id="UP000614272">
    <property type="component" value="Unassembled WGS sequence"/>
</dbReference>
<evidence type="ECO:0000313" key="6">
    <source>
        <dbReference type="EMBL" id="GGD49407.1"/>
    </source>
</evidence>
<accession>A0ABQ1QY68</accession>
<evidence type="ECO:0000256" key="4">
    <source>
        <dbReference type="SAM" id="Phobius"/>
    </source>
</evidence>
<evidence type="ECO:0000313" key="7">
    <source>
        <dbReference type="Proteomes" id="UP000614272"/>
    </source>
</evidence>
<sequence length="383" mass="43332">MRKFTYAQAMKLSNKFDTEILSALLTWALVAGSSVYFLQRQIGWDHWRVPVAVLCYVLFIVLFMAVIRDKPYSRDKTIRWTLLLLLFVLVVGIYLLVPYSYGAILMVLLSAVVPHLLSFRAAVWLSPLWSLPLYLVLEFYWQEEYAGITSLLFWSFNLFALIMMNTAVKEQRARAEAEQKNRELLATQALLGQASKQAERTRISRNIHDLLGHHLTALSINLQVAQRKTEGEVRQLMEQSHGIAALLLSDVREAVSDMRQSSAINLDQALTLLTSEVPRLKVTLECNTQVADIEQANTILMCVRESLTNSLKHSDADKMFIRLDKESGQLNLNIRDNGGTTHFTAGNGLNGLRERVQALGGKVGYHVTDKSFSTHISLPEERP</sequence>
<comment type="caution">
    <text evidence="6">The sequence shown here is derived from an EMBL/GenBank/DDBJ whole genome shotgun (WGS) entry which is preliminary data.</text>
</comment>
<dbReference type="EMBL" id="BMGJ01000001">
    <property type="protein sequence ID" value="GGD49407.1"/>
    <property type="molecule type" value="Genomic_DNA"/>
</dbReference>
<proteinExistence type="predicted"/>
<gene>
    <name evidence="6" type="ORF">GCM10011357_01710</name>
</gene>
<keyword evidence="7" id="KW-1185">Reference proteome</keyword>
<dbReference type="InterPro" id="IPR036890">
    <property type="entry name" value="HATPase_C_sf"/>
</dbReference>
<reference evidence="7" key="1">
    <citation type="journal article" date="2019" name="Int. J. Syst. Evol. Microbiol.">
        <title>The Global Catalogue of Microorganisms (GCM) 10K type strain sequencing project: providing services to taxonomists for standard genome sequencing and annotation.</title>
        <authorList>
            <consortium name="The Broad Institute Genomics Platform"/>
            <consortium name="The Broad Institute Genome Sequencing Center for Infectious Disease"/>
            <person name="Wu L."/>
            <person name="Ma J."/>
        </authorList>
    </citation>
    <scope>NUCLEOTIDE SEQUENCE [LARGE SCALE GENOMIC DNA]</scope>
    <source>
        <strain evidence="7">CGMCC 1.12923</strain>
    </source>
</reference>
<dbReference type="PANTHER" id="PTHR24421:SF59">
    <property type="entry name" value="OXYGEN SENSOR HISTIDINE KINASE NREB"/>
    <property type="match status" value="1"/>
</dbReference>
<name>A0ABQ1QY68_9ALTE</name>
<protein>
    <submittedName>
        <fullName evidence="6">Two-component sensor histidine kinase</fullName>
    </submittedName>
</protein>
<feature type="domain" description="Signal transduction histidine kinase subgroup 3 dimerisation and phosphoacceptor" evidence="5">
    <location>
        <begin position="199"/>
        <end position="261"/>
    </location>
</feature>
<feature type="transmembrane region" description="Helical" evidence="4">
    <location>
        <begin position="78"/>
        <end position="97"/>
    </location>
</feature>